<dbReference type="Proteomes" id="UP000070491">
    <property type="component" value="Unassembled WGS sequence"/>
</dbReference>
<organism evidence="2 3">
    <name type="scientific">candidate division MSBL1 archaeon SCGC-AAA382F02</name>
    <dbReference type="NCBI Taxonomy" id="1698282"/>
    <lineage>
        <taxon>Archaea</taxon>
        <taxon>Methanobacteriati</taxon>
        <taxon>Methanobacteriota</taxon>
        <taxon>candidate division MSBL1</taxon>
    </lineage>
</organism>
<reference evidence="2 3" key="1">
    <citation type="journal article" date="2016" name="Sci. Rep.">
        <title>Metabolic traits of an uncultured archaeal lineage -MSBL1- from brine pools of the Red Sea.</title>
        <authorList>
            <person name="Mwirichia R."/>
            <person name="Alam I."/>
            <person name="Rashid M."/>
            <person name="Vinu M."/>
            <person name="Ba-Alawi W."/>
            <person name="Anthony Kamau A."/>
            <person name="Kamanda Ngugi D."/>
            <person name="Goker M."/>
            <person name="Klenk H.P."/>
            <person name="Bajic V."/>
            <person name="Stingl U."/>
        </authorList>
    </citation>
    <scope>NUCLEOTIDE SEQUENCE [LARGE SCALE GENOMIC DNA]</scope>
    <source>
        <strain evidence="2">SCGC-AAA382F02</strain>
    </source>
</reference>
<accession>A0A133VHF6</accession>
<evidence type="ECO:0000313" key="3">
    <source>
        <dbReference type="Proteomes" id="UP000070491"/>
    </source>
</evidence>
<dbReference type="AlphaFoldDB" id="A0A133VHF6"/>
<feature type="domain" description="DOD-type homing endonuclease" evidence="1">
    <location>
        <begin position="10"/>
        <end position="156"/>
    </location>
</feature>
<evidence type="ECO:0000313" key="2">
    <source>
        <dbReference type="EMBL" id="KXB05883.1"/>
    </source>
</evidence>
<dbReference type="SUPFAM" id="SSF55608">
    <property type="entry name" value="Homing endonucleases"/>
    <property type="match status" value="1"/>
</dbReference>
<keyword evidence="3" id="KW-1185">Reference proteome</keyword>
<dbReference type="Gene3D" id="3.10.28.10">
    <property type="entry name" value="Homing endonucleases"/>
    <property type="match status" value="1"/>
</dbReference>
<dbReference type="GO" id="GO:0004519">
    <property type="term" value="F:endonuclease activity"/>
    <property type="evidence" value="ECO:0007669"/>
    <property type="project" value="InterPro"/>
</dbReference>
<sequence>METDPLINYLLGLMLGDGGIYDNNYTVFVDDSCKTFVKQITEIASEKLGTEVHMSQHSANSWRASSNLTSVWTYFSTLGVPKGRKSKTVSIPSWVFQEKMENKLSVIQGLYDAEGYVGIDKQRHGDKTYQYPYIGIDMTSKKIINQIANILRENGLSVSINQLPPRGWSKHRQWRIVVKGERKVTNLAKTIGFKHPQKMNDLEKAIE</sequence>
<dbReference type="InterPro" id="IPR006142">
    <property type="entry name" value="INTEIN"/>
</dbReference>
<dbReference type="Pfam" id="PF14528">
    <property type="entry name" value="LAGLIDADG_3"/>
    <property type="match status" value="1"/>
</dbReference>
<dbReference type="PROSITE" id="PS50819">
    <property type="entry name" value="INTEIN_ENDONUCLEASE"/>
    <property type="match status" value="1"/>
</dbReference>
<dbReference type="InterPro" id="IPR004860">
    <property type="entry name" value="LAGLIDADG_dom"/>
</dbReference>
<protein>
    <recommendedName>
        <fullName evidence="1">DOD-type homing endonuclease domain-containing protein</fullName>
    </recommendedName>
</protein>
<proteinExistence type="predicted"/>
<dbReference type="InterPro" id="IPR027434">
    <property type="entry name" value="Homing_endonucl"/>
</dbReference>
<comment type="caution">
    <text evidence="2">The sequence shown here is derived from an EMBL/GenBank/DDBJ whole genome shotgun (WGS) entry which is preliminary data.</text>
</comment>
<dbReference type="PRINTS" id="PR00379">
    <property type="entry name" value="INTEIN"/>
</dbReference>
<dbReference type="GO" id="GO:0016539">
    <property type="term" value="P:intein-mediated protein splicing"/>
    <property type="evidence" value="ECO:0007669"/>
    <property type="project" value="InterPro"/>
</dbReference>
<dbReference type="InterPro" id="IPR004042">
    <property type="entry name" value="Intein_endonuc_central"/>
</dbReference>
<evidence type="ECO:0000259" key="1">
    <source>
        <dbReference type="PROSITE" id="PS50819"/>
    </source>
</evidence>
<name>A0A133VHF6_9EURY</name>
<dbReference type="EMBL" id="LHYG01000028">
    <property type="protein sequence ID" value="KXB05883.1"/>
    <property type="molecule type" value="Genomic_DNA"/>
</dbReference>
<gene>
    <name evidence="2" type="ORF">AKJ53_01815</name>
</gene>